<organism evidence="2 3">
    <name type="scientific">Amycolatopsis australiensis</name>
    <dbReference type="NCBI Taxonomy" id="546364"/>
    <lineage>
        <taxon>Bacteria</taxon>
        <taxon>Bacillati</taxon>
        <taxon>Actinomycetota</taxon>
        <taxon>Actinomycetes</taxon>
        <taxon>Pseudonocardiales</taxon>
        <taxon>Pseudonocardiaceae</taxon>
        <taxon>Amycolatopsis</taxon>
    </lineage>
</organism>
<protein>
    <recommendedName>
        <fullName evidence="4">CsbD-like</fullName>
    </recommendedName>
</protein>
<keyword evidence="3" id="KW-1185">Reference proteome</keyword>
<dbReference type="EMBL" id="FPJG01000006">
    <property type="protein sequence ID" value="SFW74802.1"/>
    <property type="molecule type" value="Genomic_DNA"/>
</dbReference>
<feature type="compositionally biased region" description="Basic and acidic residues" evidence="1">
    <location>
        <begin position="20"/>
        <end position="34"/>
    </location>
</feature>
<evidence type="ECO:0008006" key="4">
    <source>
        <dbReference type="Google" id="ProtNLM"/>
    </source>
</evidence>
<dbReference type="Proteomes" id="UP000182740">
    <property type="component" value="Unassembled WGS sequence"/>
</dbReference>
<sequence length="34" mass="3525">MLTGQPSRRAEQGASNLKQAGEKVKDAAKKVLGG</sequence>
<proteinExistence type="predicted"/>
<evidence type="ECO:0000313" key="3">
    <source>
        <dbReference type="Proteomes" id="UP000182740"/>
    </source>
</evidence>
<reference evidence="3" key="1">
    <citation type="submission" date="2016-11" db="EMBL/GenBank/DDBJ databases">
        <authorList>
            <person name="Varghese N."/>
            <person name="Submissions S."/>
        </authorList>
    </citation>
    <scope>NUCLEOTIDE SEQUENCE [LARGE SCALE GENOMIC DNA]</scope>
    <source>
        <strain evidence="3">DSM 44671</strain>
    </source>
</reference>
<gene>
    <name evidence="2" type="ORF">SAMN04489730_3832</name>
</gene>
<name>A0A1K1RSE3_9PSEU</name>
<feature type="region of interest" description="Disordered" evidence="1">
    <location>
        <begin position="1"/>
        <end position="34"/>
    </location>
</feature>
<evidence type="ECO:0000313" key="2">
    <source>
        <dbReference type="EMBL" id="SFW74802.1"/>
    </source>
</evidence>
<dbReference type="AlphaFoldDB" id="A0A1K1RSE3"/>
<accession>A0A1K1RSE3</accession>
<evidence type="ECO:0000256" key="1">
    <source>
        <dbReference type="SAM" id="MobiDB-lite"/>
    </source>
</evidence>